<protein>
    <recommendedName>
        <fullName evidence="4">SPW repeat-containing protein</fullName>
    </recommendedName>
</protein>
<reference evidence="3" key="1">
    <citation type="journal article" date="2019" name="Int. J. Syst. Evol. Microbiol.">
        <title>The Global Catalogue of Microorganisms (GCM) 10K type strain sequencing project: providing services to taxonomists for standard genome sequencing and annotation.</title>
        <authorList>
            <consortium name="The Broad Institute Genomics Platform"/>
            <consortium name="The Broad Institute Genome Sequencing Center for Infectious Disease"/>
            <person name="Wu L."/>
            <person name="Ma J."/>
        </authorList>
    </citation>
    <scope>NUCLEOTIDE SEQUENCE [LARGE SCALE GENOMIC DNA]</scope>
    <source>
        <strain evidence="3">JCM 18304</strain>
    </source>
</reference>
<evidence type="ECO:0000313" key="2">
    <source>
        <dbReference type="EMBL" id="GAA5186996.1"/>
    </source>
</evidence>
<keyword evidence="3" id="KW-1185">Reference proteome</keyword>
<dbReference type="RefSeq" id="WP_345630714.1">
    <property type="nucleotide sequence ID" value="NZ_BAABJQ010000009.1"/>
</dbReference>
<sequence length="136" mass="13865">MKMTPRFALDTLFLAGGVFLMVSSFAFSSVSAGHLAFAVATGLTVVAGLSAILARQVGWKVGHGIVAVAGLWSLIAALTFSGTALTWLVFADAAALAAVALADLAAHEVTTERVVHELVVKNSPVEVGTGSTRQAA</sequence>
<evidence type="ECO:0000256" key="1">
    <source>
        <dbReference type="SAM" id="Phobius"/>
    </source>
</evidence>
<feature type="transmembrane region" description="Helical" evidence="1">
    <location>
        <begin position="33"/>
        <end position="54"/>
    </location>
</feature>
<proteinExistence type="predicted"/>
<keyword evidence="1" id="KW-1133">Transmembrane helix</keyword>
<organism evidence="2 3">
    <name type="scientific">Rugosimonospora acidiphila</name>
    <dbReference type="NCBI Taxonomy" id="556531"/>
    <lineage>
        <taxon>Bacteria</taxon>
        <taxon>Bacillati</taxon>
        <taxon>Actinomycetota</taxon>
        <taxon>Actinomycetes</taxon>
        <taxon>Micromonosporales</taxon>
        <taxon>Micromonosporaceae</taxon>
        <taxon>Rugosimonospora</taxon>
    </lineage>
</organism>
<feature type="transmembrane region" description="Helical" evidence="1">
    <location>
        <begin position="87"/>
        <end position="106"/>
    </location>
</feature>
<keyword evidence="1" id="KW-0812">Transmembrane</keyword>
<keyword evidence="1" id="KW-0472">Membrane</keyword>
<feature type="transmembrane region" description="Helical" evidence="1">
    <location>
        <begin position="61"/>
        <end position="81"/>
    </location>
</feature>
<accession>A0ABP9RV21</accession>
<evidence type="ECO:0008006" key="4">
    <source>
        <dbReference type="Google" id="ProtNLM"/>
    </source>
</evidence>
<name>A0ABP9RV21_9ACTN</name>
<evidence type="ECO:0000313" key="3">
    <source>
        <dbReference type="Proteomes" id="UP001501570"/>
    </source>
</evidence>
<gene>
    <name evidence="2" type="ORF">GCM10023322_34350</name>
</gene>
<dbReference type="EMBL" id="BAABJQ010000009">
    <property type="protein sequence ID" value="GAA5186996.1"/>
    <property type="molecule type" value="Genomic_DNA"/>
</dbReference>
<dbReference type="Proteomes" id="UP001501570">
    <property type="component" value="Unassembled WGS sequence"/>
</dbReference>
<feature type="transmembrane region" description="Helical" evidence="1">
    <location>
        <begin position="7"/>
        <end position="27"/>
    </location>
</feature>
<comment type="caution">
    <text evidence="2">The sequence shown here is derived from an EMBL/GenBank/DDBJ whole genome shotgun (WGS) entry which is preliminary data.</text>
</comment>